<dbReference type="InterPro" id="IPR036388">
    <property type="entry name" value="WH-like_DNA-bd_sf"/>
</dbReference>
<keyword evidence="3" id="KW-0804">Transcription</keyword>
<feature type="domain" description="Cyclic nucleotide-binding" evidence="4">
    <location>
        <begin position="14"/>
        <end position="117"/>
    </location>
</feature>
<accession>A0A0A0D6C7</accession>
<dbReference type="Pfam" id="PF13545">
    <property type="entry name" value="HTH_Crp_2"/>
    <property type="match status" value="1"/>
</dbReference>
<name>A0A0A0D6C7_9PROT</name>
<dbReference type="InterPro" id="IPR014710">
    <property type="entry name" value="RmlC-like_jellyroll"/>
</dbReference>
<dbReference type="RefSeq" id="WP_034838044.1">
    <property type="nucleotide sequence ID" value="NZ_JANX01000162.1"/>
</dbReference>
<dbReference type="GO" id="GO:0003700">
    <property type="term" value="F:DNA-binding transcription factor activity"/>
    <property type="evidence" value="ECO:0007669"/>
    <property type="project" value="TreeGrafter"/>
</dbReference>
<feature type="domain" description="HTH crp-type" evidence="5">
    <location>
        <begin position="148"/>
        <end position="220"/>
    </location>
</feature>
<dbReference type="PROSITE" id="PS50042">
    <property type="entry name" value="CNMP_BINDING_3"/>
    <property type="match status" value="1"/>
</dbReference>
<dbReference type="Gene3D" id="2.60.120.10">
    <property type="entry name" value="Jelly Rolls"/>
    <property type="match status" value="1"/>
</dbReference>
<dbReference type="InterPro" id="IPR036390">
    <property type="entry name" value="WH_DNA-bd_sf"/>
</dbReference>
<evidence type="ECO:0000313" key="6">
    <source>
        <dbReference type="EMBL" id="KGM33645.1"/>
    </source>
</evidence>
<gene>
    <name evidence="6" type="ORF">P409_14690</name>
</gene>
<proteinExistence type="predicted"/>
<dbReference type="GO" id="GO:0005829">
    <property type="term" value="C:cytosol"/>
    <property type="evidence" value="ECO:0007669"/>
    <property type="project" value="TreeGrafter"/>
</dbReference>
<evidence type="ECO:0000256" key="3">
    <source>
        <dbReference type="ARBA" id="ARBA00023163"/>
    </source>
</evidence>
<evidence type="ECO:0000256" key="2">
    <source>
        <dbReference type="ARBA" id="ARBA00023125"/>
    </source>
</evidence>
<dbReference type="PROSITE" id="PS51063">
    <property type="entry name" value="HTH_CRP_2"/>
    <property type="match status" value="1"/>
</dbReference>
<dbReference type="PANTHER" id="PTHR24567:SF74">
    <property type="entry name" value="HTH-TYPE TRANSCRIPTIONAL REGULATOR ARCR"/>
    <property type="match status" value="1"/>
</dbReference>
<sequence length="233" mass="25291">MPANDARPLDGIDLLAVAPAALRAELQKQCRWQRFAPHEQIIDRNDDPDHVYFLVEGKVRVVIYSASGREITFDDLSAGASFGELSALDRAPRSANVMALTEATVAALPTAVFRSAVTEHPALALALMVHLVGVVRRANERIMELSTVGANNRVHAELLRLATHGAQPDGTAAIRPIPVHSDIASRVSTTRETVARVLSDLAKSGIVVRAADHLHVADLSRLERLVEDVRGEW</sequence>
<dbReference type="AlphaFoldDB" id="A0A0A0D6C7"/>
<dbReference type="OrthoDB" id="3182344at2"/>
<dbReference type="PANTHER" id="PTHR24567">
    <property type="entry name" value="CRP FAMILY TRANSCRIPTIONAL REGULATORY PROTEIN"/>
    <property type="match status" value="1"/>
</dbReference>
<keyword evidence="1" id="KW-0805">Transcription regulation</keyword>
<reference evidence="6 7" key="1">
    <citation type="submission" date="2014-01" db="EMBL/GenBank/DDBJ databases">
        <title>Genome sequence determination for a cystic fibrosis isolate, Inquilinus limosus.</title>
        <authorList>
            <person name="Pino M."/>
            <person name="Di Conza J."/>
            <person name="Gutkind G."/>
        </authorList>
    </citation>
    <scope>NUCLEOTIDE SEQUENCE [LARGE SCALE GENOMIC DNA]</scope>
    <source>
        <strain evidence="6 7">MP06</strain>
    </source>
</reference>
<keyword evidence="2" id="KW-0238">DNA-binding</keyword>
<dbReference type="InterPro" id="IPR018490">
    <property type="entry name" value="cNMP-bd_dom_sf"/>
</dbReference>
<dbReference type="Gene3D" id="1.10.10.10">
    <property type="entry name" value="Winged helix-like DNA-binding domain superfamily/Winged helix DNA-binding domain"/>
    <property type="match status" value="1"/>
</dbReference>
<organism evidence="6 7">
    <name type="scientific">Inquilinus limosus MP06</name>
    <dbReference type="NCBI Taxonomy" id="1398085"/>
    <lineage>
        <taxon>Bacteria</taxon>
        <taxon>Pseudomonadati</taxon>
        <taxon>Pseudomonadota</taxon>
        <taxon>Alphaproteobacteria</taxon>
        <taxon>Rhodospirillales</taxon>
        <taxon>Rhodospirillaceae</taxon>
        <taxon>Inquilinus</taxon>
    </lineage>
</organism>
<evidence type="ECO:0000256" key="1">
    <source>
        <dbReference type="ARBA" id="ARBA00023015"/>
    </source>
</evidence>
<dbReference type="SUPFAM" id="SSF46785">
    <property type="entry name" value="Winged helix' DNA-binding domain"/>
    <property type="match status" value="1"/>
</dbReference>
<comment type="caution">
    <text evidence="6">The sequence shown here is derived from an EMBL/GenBank/DDBJ whole genome shotgun (WGS) entry which is preliminary data.</text>
</comment>
<evidence type="ECO:0000313" key="7">
    <source>
        <dbReference type="Proteomes" id="UP000029995"/>
    </source>
</evidence>
<dbReference type="InterPro" id="IPR000595">
    <property type="entry name" value="cNMP-bd_dom"/>
</dbReference>
<dbReference type="Proteomes" id="UP000029995">
    <property type="component" value="Unassembled WGS sequence"/>
</dbReference>
<evidence type="ECO:0000259" key="5">
    <source>
        <dbReference type="PROSITE" id="PS51063"/>
    </source>
</evidence>
<evidence type="ECO:0000259" key="4">
    <source>
        <dbReference type="PROSITE" id="PS50042"/>
    </source>
</evidence>
<dbReference type="SMART" id="SM00419">
    <property type="entry name" value="HTH_CRP"/>
    <property type="match status" value="1"/>
</dbReference>
<dbReference type="CDD" id="cd00038">
    <property type="entry name" value="CAP_ED"/>
    <property type="match status" value="1"/>
</dbReference>
<dbReference type="Pfam" id="PF00027">
    <property type="entry name" value="cNMP_binding"/>
    <property type="match status" value="1"/>
</dbReference>
<dbReference type="GO" id="GO:0003677">
    <property type="term" value="F:DNA binding"/>
    <property type="evidence" value="ECO:0007669"/>
    <property type="project" value="UniProtKB-KW"/>
</dbReference>
<dbReference type="SMART" id="SM00100">
    <property type="entry name" value="cNMP"/>
    <property type="match status" value="1"/>
</dbReference>
<protein>
    <submittedName>
        <fullName evidence="6">Crp/Fnr family transcriptional regulator</fullName>
    </submittedName>
</protein>
<dbReference type="SUPFAM" id="SSF51206">
    <property type="entry name" value="cAMP-binding domain-like"/>
    <property type="match status" value="1"/>
</dbReference>
<dbReference type="InterPro" id="IPR050397">
    <property type="entry name" value="Env_Response_Regulators"/>
</dbReference>
<dbReference type="InterPro" id="IPR012318">
    <property type="entry name" value="HTH_CRP"/>
</dbReference>
<dbReference type="EMBL" id="JANX01000162">
    <property type="protein sequence ID" value="KGM33645.1"/>
    <property type="molecule type" value="Genomic_DNA"/>
</dbReference>